<accession>A0A177AXQ3</accession>
<evidence type="ECO:0000313" key="2">
    <source>
        <dbReference type="EMBL" id="OAF66807.1"/>
    </source>
</evidence>
<sequence>MSSNIENLSKKAKKALCDYTFSELNAVKDELTTIDSMNVIINGEYSSMNKNILRNCEMWHKFKNNKDYLITEVDTQLEKIGKNIDSMENEIIKMDDNIKKIEKQVGIYP</sequence>
<keyword evidence="1" id="KW-0175">Coiled coil</keyword>
<keyword evidence="3" id="KW-1185">Reference proteome</keyword>
<comment type="caution">
    <text evidence="2">The sequence shown here is derived from an EMBL/GenBank/DDBJ whole genome shotgun (WGS) entry which is preliminary data.</text>
</comment>
<proteinExistence type="predicted"/>
<dbReference type="Proteomes" id="UP000078046">
    <property type="component" value="Unassembled WGS sequence"/>
</dbReference>
<evidence type="ECO:0008006" key="4">
    <source>
        <dbReference type="Google" id="ProtNLM"/>
    </source>
</evidence>
<reference evidence="2 3" key="1">
    <citation type="submission" date="2016-04" db="EMBL/GenBank/DDBJ databases">
        <title>The genome of Intoshia linei affirms orthonectids as highly simplified spiralians.</title>
        <authorList>
            <person name="Mikhailov K.V."/>
            <person name="Slusarev G.S."/>
            <person name="Nikitin M.A."/>
            <person name="Logacheva M.D."/>
            <person name="Penin A."/>
            <person name="Aleoshin V."/>
            <person name="Panchin Y.V."/>
        </authorList>
    </citation>
    <scope>NUCLEOTIDE SEQUENCE [LARGE SCALE GENOMIC DNA]</scope>
    <source>
        <strain evidence="2">Intl2013</strain>
        <tissue evidence="2">Whole animal</tissue>
    </source>
</reference>
<dbReference type="AlphaFoldDB" id="A0A177AXQ3"/>
<organism evidence="2 3">
    <name type="scientific">Intoshia linei</name>
    <dbReference type="NCBI Taxonomy" id="1819745"/>
    <lineage>
        <taxon>Eukaryota</taxon>
        <taxon>Metazoa</taxon>
        <taxon>Spiralia</taxon>
        <taxon>Lophotrochozoa</taxon>
        <taxon>Mesozoa</taxon>
        <taxon>Orthonectida</taxon>
        <taxon>Rhopaluridae</taxon>
        <taxon>Intoshia</taxon>
    </lineage>
</organism>
<name>A0A177AXQ3_9BILA</name>
<gene>
    <name evidence="2" type="ORF">A3Q56_05479</name>
</gene>
<feature type="coiled-coil region" evidence="1">
    <location>
        <begin position="70"/>
        <end position="104"/>
    </location>
</feature>
<evidence type="ECO:0000256" key="1">
    <source>
        <dbReference type="SAM" id="Coils"/>
    </source>
</evidence>
<protein>
    <recommendedName>
        <fullName evidence="4">Biogenesis of lysosome-related organelles complex 1 subunit 2</fullName>
    </recommendedName>
</protein>
<dbReference type="EMBL" id="LWCA01000824">
    <property type="protein sequence ID" value="OAF66807.1"/>
    <property type="molecule type" value="Genomic_DNA"/>
</dbReference>
<evidence type="ECO:0000313" key="3">
    <source>
        <dbReference type="Proteomes" id="UP000078046"/>
    </source>
</evidence>